<name>Q6HN31_BACHK</name>
<evidence type="ECO:0000313" key="11">
    <source>
        <dbReference type="EMBL" id="AAT59117.1"/>
    </source>
</evidence>
<keyword evidence="5 10" id="KW-0812">Transmembrane</keyword>
<evidence type="ECO:0000313" key="12">
    <source>
        <dbReference type="Proteomes" id="UP000001301"/>
    </source>
</evidence>
<keyword evidence="9 10" id="KW-0472">Membrane</keyword>
<keyword evidence="4" id="KW-0633">Potassium transport</keyword>
<feature type="transmembrane region" description="Helical" evidence="10">
    <location>
        <begin position="156"/>
        <end position="177"/>
    </location>
</feature>
<evidence type="ECO:0000256" key="6">
    <source>
        <dbReference type="ARBA" id="ARBA00022958"/>
    </source>
</evidence>
<reference evidence="11 12" key="1">
    <citation type="journal article" date="2006" name="J. Bacteriol.">
        <title>Pathogenomic sequence analysis of Bacillus cereus and Bacillus thuringiensis isolates closely related to Bacillus anthracis.</title>
        <authorList>
            <person name="Han C.S."/>
            <person name="Xie G."/>
            <person name="Challacombe J.F."/>
            <person name="Altherr M.R."/>
            <person name="Bhotika S.S."/>
            <person name="Brown N."/>
            <person name="Bruce D."/>
            <person name="Campbell C.S."/>
            <person name="Campbell M.L."/>
            <person name="Chen J."/>
            <person name="Chertkov O."/>
            <person name="Cleland C."/>
            <person name="Dimitrijevic M."/>
            <person name="Doggett N.A."/>
            <person name="Fawcett J.J."/>
            <person name="Glavina T."/>
            <person name="Goodwin L.A."/>
            <person name="Green L.D."/>
            <person name="Hill K.K."/>
            <person name="Hitchcock P."/>
            <person name="Jackson P.J."/>
            <person name="Keim P."/>
            <person name="Kewalramani A.R."/>
            <person name="Longmire J."/>
            <person name="Lucas S."/>
            <person name="Malfatti S."/>
            <person name="McMurry K."/>
            <person name="Meincke L.J."/>
            <person name="Misra M."/>
            <person name="Moseman B.L."/>
            <person name="Mundt M."/>
            <person name="Munk A.C."/>
            <person name="Okinaka R.T."/>
            <person name="Parson-Quintana B."/>
            <person name="Reilly L.P."/>
            <person name="Richardson P."/>
            <person name="Robinson D.L."/>
            <person name="Rubin E."/>
            <person name="Saunders E."/>
            <person name="Tapia R."/>
            <person name="Tesmer J.G."/>
            <person name="Thayer N."/>
            <person name="Thompson L.S."/>
            <person name="Tice H."/>
            <person name="Ticknor L.O."/>
            <person name="Wills P.L."/>
            <person name="Brettin T.S."/>
            <person name="Gilna P."/>
        </authorList>
    </citation>
    <scope>NUCLEOTIDE SEQUENCE [LARGE SCALE GENOMIC DNA]</scope>
    <source>
        <strain evidence="11 12">97-27</strain>
    </source>
</reference>
<evidence type="ECO:0000256" key="4">
    <source>
        <dbReference type="ARBA" id="ARBA00022538"/>
    </source>
</evidence>
<dbReference type="NCBIfam" id="TIGR00933">
    <property type="entry name" value="2a38"/>
    <property type="match status" value="1"/>
</dbReference>
<keyword evidence="3" id="KW-1003">Cell membrane</keyword>
<keyword evidence="8" id="KW-0406">Ion transport</keyword>
<feature type="transmembrane region" description="Helical" evidence="10">
    <location>
        <begin position="251"/>
        <end position="275"/>
    </location>
</feature>
<keyword evidence="6" id="KW-0630">Potassium</keyword>
<gene>
    <name evidence="11" type="primary">trk</name>
    <name evidence="11" type="ordered locus">BT9727_0695</name>
</gene>
<feature type="transmembrane region" description="Helical" evidence="10">
    <location>
        <begin position="38"/>
        <end position="58"/>
    </location>
</feature>
<dbReference type="GO" id="GO:0015379">
    <property type="term" value="F:potassium:chloride symporter activity"/>
    <property type="evidence" value="ECO:0007669"/>
    <property type="project" value="InterPro"/>
</dbReference>
<dbReference type="Pfam" id="PF02386">
    <property type="entry name" value="TrkH"/>
    <property type="match status" value="1"/>
</dbReference>
<accession>Q6HN31</accession>
<proteinExistence type="predicted"/>
<dbReference type="AlphaFoldDB" id="Q6HN31"/>
<feature type="transmembrane region" description="Helical" evidence="10">
    <location>
        <begin position="374"/>
        <end position="394"/>
    </location>
</feature>
<evidence type="ECO:0000256" key="5">
    <source>
        <dbReference type="ARBA" id="ARBA00022692"/>
    </source>
</evidence>
<evidence type="ECO:0000256" key="8">
    <source>
        <dbReference type="ARBA" id="ARBA00023065"/>
    </source>
</evidence>
<dbReference type="EMBL" id="AE017355">
    <property type="protein sequence ID" value="AAT59117.1"/>
    <property type="molecule type" value="Genomic_DNA"/>
</dbReference>
<dbReference type="HOGENOM" id="CLU_026429_0_1_9"/>
<dbReference type="PANTHER" id="PTHR32024">
    <property type="entry name" value="TRK SYSTEM POTASSIUM UPTAKE PROTEIN TRKG-RELATED"/>
    <property type="match status" value="1"/>
</dbReference>
<feature type="transmembrane region" description="Helical" evidence="10">
    <location>
        <begin position="101"/>
        <end position="125"/>
    </location>
</feature>
<evidence type="ECO:0000256" key="7">
    <source>
        <dbReference type="ARBA" id="ARBA00022989"/>
    </source>
</evidence>
<evidence type="ECO:0000256" key="1">
    <source>
        <dbReference type="ARBA" id="ARBA00004651"/>
    </source>
</evidence>
<dbReference type="PATRIC" id="fig|281309.8.peg.730"/>
<feature type="transmembrane region" description="Helical" evidence="10">
    <location>
        <begin position="320"/>
        <end position="353"/>
    </location>
</feature>
<comment type="subcellular location">
    <subcellularLocation>
        <location evidence="1">Cell membrane</location>
        <topology evidence="1">Multi-pass membrane protein</topology>
    </subcellularLocation>
</comment>
<protein>
    <submittedName>
        <fullName evidence="11">Probable Na+-transporting ATP synthase</fullName>
    </submittedName>
</protein>
<feature type="transmembrane region" description="Helical" evidence="10">
    <location>
        <begin position="216"/>
        <end position="239"/>
    </location>
</feature>
<evidence type="ECO:0000256" key="10">
    <source>
        <dbReference type="SAM" id="Phobius"/>
    </source>
</evidence>
<feature type="transmembrane region" description="Helical" evidence="10">
    <location>
        <begin position="70"/>
        <end position="89"/>
    </location>
</feature>
<keyword evidence="7 10" id="KW-1133">Transmembrane helix</keyword>
<evidence type="ECO:0000256" key="3">
    <source>
        <dbReference type="ARBA" id="ARBA00022475"/>
    </source>
</evidence>
<dbReference type="KEGG" id="btk:BT9727_0695"/>
<dbReference type="Proteomes" id="UP000001301">
    <property type="component" value="Chromosome"/>
</dbReference>
<organism evidence="11 12">
    <name type="scientific">Bacillus thuringiensis subsp. konkukian (strain 97-27)</name>
    <dbReference type="NCBI Taxonomy" id="281309"/>
    <lineage>
        <taxon>Bacteria</taxon>
        <taxon>Bacillati</taxon>
        <taxon>Bacillota</taxon>
        <taxon>Bacilli</taxon>
        <taxon>Bacillales</taxon>
        <taxon>Bacillaceae</taxon>
        <taxon>Bacillus</taxon>
        <taxon>Bacillus cereus group</taxon>
    </lineage>
</organism>
<dbReference type="GO" id="GO:0005886">
    <property type="term" value="C:plasma membrane"/>
    <property type="evidence" value="ECO:0007669"/>
    <property type="project" value="UniProtKB-SubCell"/>
</dbReference>
<keyword evidence="2" id="KW-0813">Transport</keyword>
<sequence length="471" mass="52122">MILFLWENHSYIYHLRGAVILIHKIFKRRNLFFKLNPAHILVLGFLSLILIGTLLLMLPISTQDRHHLSFIDALFEATSAVCVTGLAVVDTGNTFTVFGQIILLILIQLGGWGFMTSGILMFLVLGKKIGIKKRLLLQESINSLSLQGIIKLVQQIIMITLVIELVGATILAIRWSYEMPWPKAIYYGIFHTVSAFNNAGFGLESDSLSKWVGDPIVNIIITFLFISGGIGFIVILDVIKKRKIRDFSLHTKLVLVSTLFLNIISSVIILCLEYNNPATLGVLPLDDKIWASYFQGVVPRTAGFNTIDIGQMTMSSQVYMIALMFIGASSGSTGGGIKVTTAFLLLLSIIAIIRNRAEIHIFKRRISQNLVNRAIAIATTAIMFIFIIFFLLTITEKGAEFSQILFETVSAFGTVGLSAGLTGDLTPVGRILITIMMFIGRLGPLTMAFALAMAKNERNKIRYAEEKILIG</sequence>
<evidence type="ECO:0000256" key="9">
    <source>
        <dbReference type="ARBA" id="ARBA00023136"/>
    </source>
</evidence>
<evidence type="ECO:0000256" key="2">
    <source>
        <dbReference type="ARBA" id="ARBA00022448"/>
    </source>
</evidence>
<feature type="transmembrane region" description="Helical" evidence="10">
    <location>
        <begin position="431"/>
        <end position="452"/>
    </location>
</feature>
<dbReference type="InterPro" id="IPR003445">
    <property type="entry name" value="Cat_transpt"/>
</dbReference>
<dbReference type="PANTHER" id="PTHR32024:SF1">
    <property type="entry name" value="KTR SYSTEM POTASSIUM UPTAKE PROTEIN B"/>
    <property type="match status" value="1"/>
</dbReference>
<dbReference type="InterPro" id="IPR004772">
    <property type="entry name" value="TrkH"/>
</dbReference>